<dbReference type="UniPathway" id="UPA00276">
    <property type="reaction ID" value="UER00406"/>
</dbReference>
<dbReference type="InterPro" id="IPR002606">
    <property type="entry name" value="Riboflavin_kinase_bac"/>
</dbReference>
<dbReference type="Pfam" id="PF06574">
    <property type="entry name" value="FAD_syn"/>
    <property type="match status" value="1"/>
</dbReference>
<keyword evidence="11" id="KW-0511">Multifunctional enzyme</keyword>
<dbReference type="Proteomes" id="UP000184423">
    <property type="component" value="Unassembled WGS sequence"/>
</dbReference>
<dbReference type="FunFam" id="3.40.50.620:FF:000021">
    <property type="entry name" value="Riboflavin biosynthesis protein"/>
    <property type="match status" value="1"/>
</dbReference>
<gene>
    <name evidence="16" type="ORF">SAMN02746091_00174</name>
</gene>
<organism evidence="16 17">
    <name type="scientific">Caloramator proteoclasticus DSM 10124</name>
    <dbReference type="NCBI Taxonomy" id="1121262"/>
    <lineage>
        <taxon>Bacteria</taxon>
        <taxon>Bacillati</taxon>
        <taxon>Bacillota</taxon>
        <taxon>Clostridia</taxon>
        <taxon>Eubacteriales</taxon>
        <taxon>Clostridiaceae</taxon>
        <taxon>Caloramator</taxon>
    </lineage>
</organism>
<keyword evidence="9 14" id="KW-0274">FAD</keyword>
<keyword evidence="10 14" id="KW-0067">ATP-binding</keyword>
<keyword evidence="3 14" id="KW-0285">Flavoprotein</keyword>
<comment type="pathway">
    <text evidence="1 14">Cofactor biosynthesis; FAD biosynthesis; FAD from FMN: step 1/1.</text>
</comment>
<dbReference type="NCBIfam" id="TIGR00083">
    <property type="entry name" value="ribF"/>
    <property type="match status" value="1"/>
</dbReference>
<dbReference type="EC" id="2.7.7.2" evidence="14"/>
<sequence>MKIINEDFRNILLDYNTTVALGMFDGVHIAHREIIKRAVLDAKINKTKSVVLTFEQDPDEFLYPDKKHKIITENKTKIKLIEELSPDYLILLKTNKELLNLNPEDFINFLINNIGIKKVVCGFDYKFGKKAKGNIDLLRMYANNYGYSLEVVDEIKINGFKVSSSAIREKLEKGLIIEANELLGYEFSIYGAVEKGNQIAREMGYPTANIYVDDRIALRNGVYATKTVINGKEYSSISNIGIKPTFNGKQKVLETHLFNTNINLYGKEIMVKFLKFIRDEQKFDSIINLKKRIQEDIIIARNI</sequence>
<dbReference type="InterPro" id="IPR014729">
    <property type="entry name" value="Rossmann-like_a/b/a_fold"/>
</dbReference>
<keyword evidence="8 14" id="KW-0418">Kinase</keyword>
<evidence type="ECO:0000259" key="15">
    <source>
        <dbReference type="SMART" id="SM00904"/>
    </source>
</evidence>
<protein>
    <recommendedName>
        <fullName evidence="14">Riboflavin biosynthesis protein</fullName>
    </recommendedName>
    <domain>
        <recommendedName>
            <fullName evidence="14">Riboflavin kinase</fullName>
            <ecNumber evidence="14">2.7.1.26</ecNumber>
        </recommendedName>
        <alternativeName>
            <fullName evidence="14">Flavokinase</fullName>
        </alternativeName>
    </domain>
    <domain>
        <recommendedName>
            <fullName evidence="14">FMN adenylyltransferase</fullName>
            <ecNumber evidence="14">2.7.7.2</ecNumber>
        </recommendedName>
        <alternativeName>
            <fullName evidence="14">FAD pyrophosphorylase</fullName>
        </alternativeName>
        <alternativeName>
            <fullName evidence="14">FAD synthase</fullName>
        </alternativeName>
    </domain>
</protein>
<dbReference type="RefSeq" id="WP_027307481.1">
    <property type="nucleotide sequence ID" value="NZ_FQVG01000002.1"/>
</dbReference>
<dbReference type="GO" id="GO:0009231">
    <property type="term" value="P:riboflavin biosynthetic process"/>
    <property type="evidence" value="ECO:0007669"/>
    <property type="project" value="InterPro"/>
</dbReference>
<accession>A0A1M4SNI2</accession>
<evidence type="ECO:0000256" key="2">
    <source>
        <dbReference type="ARBA" id="ARBA00005201"/>
    </source>
</evidence>
<keyword evidence="7 14" id="KW-0547">Nucleotide-binding</keyword>
<feature type="domain" description="Riboflavin kinase" evidence="15">
    <location>
        <begin position="182"/>
        <end position="303"/>
    </location>
</feature>
<comment type="similarity">
    <text evidence="14">Belongs to the ribF family.</text>
</comment>
<dbReference type="SMART" id="SM00904">
    <property type="entry name" value="Flavokinase"/>
    <property type="match status" value="1"/>
</dbReference>
<evidence type="ECO:0000256" key="5">
    <source>
        <dbReference type="ARBA" id="ARBA00022679"/>
    </source>
</evidence>
<name>A0A1M4SNI2_9CLOT</name>
<dbReference type="NCBIfam" id="NF004162">
    <property type="entry name" value="PRK05627.1-5"/>
    <property type="match status" value="1"/>
</dbReference>
<dbReference type="PANTHER" id="PTHR22749">
    <property type="entry name" value="RIBOFLAVIN KINASE/FMN ADENYLYLTRANSFERASE"/>
    <property type="match status" value="1"/>
</dbReference>
<comment type="catalytic activity">
    <reaction evidence="13 14">
        <text>FMN + ATP + H(+) = FAD + diphosphate</text>
        <dbReference type="Rhea" id="RHEA:17237"/>
        <dbReference type="ChEBI" id="CHEBI:15378"/>
        <dbReference type="ChEBI" id="CHEBI:30616"/>
        <dbReference type="ChEBI" id="CHEBI:33019"/>
        <dbReference type="ChEBI" id="CHEBI:57692"/>
        <dbReference type="ChEBI" id="CHEBI:58210"/>
        <dbReference type="EC" id="2.7.7.2"/>
    </reaction>
</comment>
<dbReference type="GO" id="GO:0005524">
    <property type="term" value="F:ATP binding"/>
    <property type="evidence" value="ECO:0007669"/>
    <property type="project" value="UniProtKB-UniRule"/>
</dbReference>
<keyword evidence="5 14" id="KW-0808">Transferase</keyword>
<evidence type="ECO:0000256" key="14">
    <source>
        <dbReference type="PIRNR" id="PIRNR004491"/>
    </source>
</evidence>
<dbReference type="GO" id="GO:0008531">
    <property type="term" value="F:riboflavin kinase activity"/>
    <property type="evidence" value="ECO:0007669"/>
    <property type="project" value="UniProtKB-UniRule"/>
</dbReference>
<evidence type="ECO:0000256" key="6">
    <source>
        <dbReference type="ARBA" id="ARBA00022695"/>
    </source>
</evidence>
<keyword evidence="17" id="KW-1185">Reference proteome</keyword>
<evidence type="ECO:0000313" key="17">
    <source>
        <dbReference type="Proteomes" id="UP000184423"/>
    </source>
</evidence>
<evidence type="ECO:0000256" key="3">
    <source>
        <dbReference type="ARBA" id="ARBA00022630"/>
    </source>
</evidence>
<dbReference type="UniPathway" id="UPA00277">
    <property type="reaction ID" value="UER00407"/>
</dbReference>
<dbReference type="SUPFAM" id="SSF82114">
    <property type="entry name" value="Riboflavin kinase-like"/>
    <property type="match status" value="1"/>
</dbReference>
<dbReference type="GO" id="GO:0003919">
    <property type="term" value="F:FMN adenylyltransferase activity"/>
    <property type="evidence" value="ECO:0007669"/>
    <property type="project" value="UniProtKB-UniRule"/>
</dbReference>
<evidence type="ECO:0000256" key="8">
    <source>
        <dbReference type="ARBA" id="ARBA00022777"/>
    </source>
</evidence>
<dbReference type="GO" id="GO:0006747">
    <property type="term" value="P:FAD biosynthetic process"/>
    <property type="evidence" value="ECO:0007669"/>
    <property type="project" value="UniProtKB-UniRule"/>
</dbReference>
<dbReference type="EC" id="2.7.1.26" evidence="14"/>
<reference evidence="17" key="1">
    <citation type="submission" date="2016-11" db="EMBL/GenBank/DDBJ databases">
        <authorList>
            <person name="Varghese N."/>
            <person name="Submissions S."/>
        </authorList>
    </citation>
    <scope>NUCLEOTIDE SEQUENCE [LARGE SCALE GENOMIC DNA]</scope>
    <source>
        <strain evidence="17">DSM 10124</strain>
    </source>
</reference>
<dbReference type="PIRSF" id="PIRSF004491">
    <property type="entry name" value="FAD_Synth"/>
    <property type="match status" value="1"/>
</dbReference>
<evidence type="ECO:0000256" key="7">
    <source>
        <dbReference type="ARBA" id="ARBA00022741"/>
    </source>
</evidence>
<evidence type="ECO:0000313" key="16">
    <source>
        <dbReference type="EMBL" id="SHE33507.1"/>
    </source>
</evidence>
<dbReference type="CDD" id="cd02064">
    <property type="entry name" value="FAD_synthetase_N"/>
    <property type="match status" value="1"/>
</dbReference>
<comment type="catalytic activity">
    <reaction evidence="12 14">
        <text>riboflavin + ATP = FMN + ADP + H(+)</text>
        <dbReference type="Rhea" id="RHEA:14357"/>
        <dbReference type="ChEBI" id="CHEBI:15378"/>
        <dbReference type="ChEBI" id="CHEBI:30616"/>
        <dbReference type="ChEBI" id="CHEBI:57986"/>
        <dbReference type="ChEBI" id="CHEBI:58210"/>
        <dbReference type="ChEBI" id="CHEBI:456216"/>
        <dbReference type="EC" id="2.7.1.26"/>
    </reaction>
</comment>
<dbReference type="AlphaFoldDB" id="A0A1M4SNI2"/>
<dbReference type="PANTHER" id="PTHR22749:SF6">
    <property type="entry name" value="RIBOFLAVIN KINASE"/>
    <property type="match status" value="1"/>
</dbReference>
<evidence type="ECO:0000256" key="9">
    <source>
        <dbReference type="ARBA" id="ARBA00022827"/>
    </source>
</evidence>
<keyword evidence="4 14" id="KW-0288">FMN</keyword>
<dbReference type="InterPro" id="IPR023468">
    <property type="entry name" value="Riboflavin_kinase"/>
</dbReference>
<dbReference type="SUPFAM" id="SSF52374">
    <property type="entry name" value="Nucleotidylyl transferase"/>
    <property type="match status" value="1"/>
</dbReference>
<dbReference type="EMBL" id="FQVG01000002">
    <property type="protein sequence ID" value="SHE33507.1"/>
    <property type="molecule type" value="Genomic_DNA"/>
</dbReference>
<evidence type="ECO:0000256" key="12">
    <source>
        <dbReference type="ARBA" id="ARBA00047880"/>
    </source>
</evidence>
<dbReference type="Gene3D" id="3.40.50.620">
    <property type="entry name" value="HUPs"/>
    <property type="match status" value="1"/>
</dbReference>
<dbReference type="GO" id="GO:0009398">
    <property type="term" value="P:FMN biosynthetic process"/>
    <property type="evidence" value="ECO:0007669"/>
    <property type="project" value="UniProtKB-UniRule"/>
</dbReference>
<dbReference type="InterPro" id="IPR015864">
    <property type="entry name" value="FAD_synthase"/>
</dbReference>
<dbReference type="Gene3D" id="2.40.30.30">
    <property type="entry name" value="Riboflavin kinase-like"/>
    <property type="match status" value="1"/>
</dbReference>
<dbReference type="InterPro" id="IPR023465">
    <property type="entry name" value="Riboflavin_kinase_dom_sf"/>
</dbReference>
<proteinExistence type="inferred from homology"/>
<evidence type="ECO:0000256" key="10">
    <source>
        <dbReference type="ARBA" id="ARBA00022840"/>
    </source>
</evidence>
<comment type="pathway">
    <text evidence="2 14">Cofactor biosynthesis; FMN biosynthesis; FMN from riboflavin (ATP route): step 1/1.</text>
</comment>
<dbReference type="Pfam" id="PF01687">
    <property type="entry name" value="Flavokinase"/>
    <property type="match status" value="1"/>
</dbReference>
<evidence type="ECO:0000256" key="11">
    <source>
        <dbReference type="ARBA" id="ARBA00023268"/>
    </source>
</evidence>
<evidence type="ECO:0000256" key="1">
    <source>
        <dbReference type="ARBA" id="ARBA00004726"/>
    </source>
</evidence>
<evidence type="ECO:0000256" key="13">
    <source>
        <dbReference type="ARBA" id="ARBA00049494"/>
    </source>
</evidence>
<evidence type="ECO:0000256" key="4">
    <source>
        <dbReference type="ARBA" id="ARBA00022643"/>
    </source>
</evidence>
<keyword evidence="6 14" id="KW-0548">Nucleotidyltransferase</keyword>
<dbReference type="InterPro" id="IPR015865">
    <property type="entry name" value="Riboflavin_kinase_bac/euk"/>
</dbReference>